<protein>
    <recommendedName>
        <fullName evidence="1">A to I editase domain-containing protein</fullName>
    </recommendedName>
</protein>
<accession>W6MX23</accession>
<feature type="domain" description="A to I editase" evidence="1">
    <location>
        <begin position="60"/>
        <end position="264"/>
    </location>
</feature>
<dbReference type="Pfam" id="PF02137">
    <property type="entry name" value="A_deamin"/>
    <property type="match status" value="1"/>
</dbReference>
<organism evidence="2 3">
    <name type="scientific">Kuraishia capsulata CBS 1993</name>
    <dbReference type="NCBI Taxonomy" id="1382522"/>
    <lineage>
        <taxon>Eukaryota</taxon>
        <taxon>Fungi</taxon>
        <taxon>Dikarya</taxon>
        <taxon>Ascomycota</taxon>
        <taxon>Saccharomycotina</taxon>
        <taxon>Pichiomycetes</taxon>
        <taxon>Pichiales</taxon>
        <taxon>Pichiaceae</taxon>
        <taxon>Kuraishia</taxon>
    </lineage>
</organism>
<evidence type="ECO:0000313" key="3">
    <source>
        <dbReference type="Proteomes" id="UP000019384"/>
    </source>
</evidence>
<dbReference type="SMART" id="SM00552">
    <property type="entry name" value="ADEAMc"/>
    <property type="match status" value="1"/>
</dbReference>
<evidence type="ECO:0000259" key="1">
    <source>
        <dbReference type="PROSITE" id="PS50141"/>
    </source>
</evidence>
<dbReference type="InterPro" id="IPR002466">
    <property type="entry name" value="A_deamin"/>
</dbReference>
<dbReference type="InterPro" id="IPR042935">
    <property type="entry name" value="Tad1"/>
</dbReference>
<dbReference type="EMBL" id="HG793129">
    <property type="protein sequence ID" value="CDK28145.1"/>
    <property type="molecule type" value="Genomic_DNA"/>
</dbReference>
<name>W6MX23_9ASCO</name>
<dbReference type="PANTHER" id="PTHR47803">
    <property type="entry name" value="TRNA-SPECIFIC ADENOSINE DEAMINASE 1"/>
    <property type="match status" value="1"/>
</dbReference>
<dbReference type="GO" id="GO:0002100">
    <property type="term" value="P:tRNA wobble adenosine to inosine editing"/>
    <property type="evidence" value="ECO:0007669"/>
    <property type="project" value="InterPro"/>
</dbReference>
<dbReference type="PROSITE" id="PS50141">
    <property type="entry name" value="A_DEAMIN_EDITASE"/>
    <property type="match status" value="1"/>
</dbReference>
<dbReference type="GO" id="GO:0043829">
    <property type="term" value="F:tRNA-specific adenosine-37 deaminase activity"/>
    <property type="evidence" value="ECO:0007669"/>
    <property type="project" value="TreeGrafter"/>
</dbReference>
<evidence type="ECO:0000313" key="2">
    <source>
        <dbReference type="EMBL" id="CDK28145.1"/>
    </source>
</evidence>
<dbReference type="AlphaFoldDB" id="W6MX23"/>
<gene>
    <name evidence="2" type="ORF">KUCA_T00004126001</name>
</gene>
<dbReference type="GO" id="GO:0003723">
    <property type="term" value="F:RNA binding"/>
    <property type="evidence" value="ECO:0007669"/>
    <property type="project" value="InterPro"/>
</dbReference>
<dbReference type="HOGENOM" id="CLU_005382_5_0_1"/>
<reference evidence="2" key="2">
    <citation type="submission" date="2014-02" db="EMBL/GenBank/DDBJ databases">
        <title>Complete DNA sequence of /Kuraishia capsulata/ illustrates novel genomic features among budding yeasts (/Saccharomycotina/).</title>
        <authorList>
            <person name="Morales L."/>
            <person name="Noel B."/>
            <person name="Porcel B."/>
            <person name="Marcet-Houben M."/>
            <person name="Hullo M-F."/>
            <person name="Sacerdot C."/>
            <person name="Tekaia F."/>
            <person name="Leh-Louis V."/>
            <person name="Despons L."/>
            <person name="Khanna V."/>
            <person name="Aury J-M."/>
            <person name="Barbe V."/>
            <person name="Couloux A."/>
            <person name="Labadie K."/>
            <person name="Pelletier E."/>
            <person name="Souciet J-L."/>
            <person name="Boekhout T."/>
            <person name="Gabaldon T."/>
            <person name="Wincker P."/>
            <person name="Dujon B."/>
        </authorList>
    </citation>
    <scope>NUCLEOTIDE SEQUENCE</scope>
    <source>
        <strain evidence="2">CBS 1993</strain>
    </source>
</reference>
<keyword evidence="3" id="KW-1185">Reference proteome</keyword>
<dbReference type="STRING" id="1382522.W6MX23"/>
<proteinExistence type="predicted"/>
<dbReference type="Proteomes" id="UP000019384">
    <property type="component" value="Unassembled WGS sequence"/>
</dbReference>
<reference evidence="2" key="1">
    <citation type="submission" date="2013-12" db="EMBL/GenBank/DDBJ databases">
        <authorList>
            <person name="Genoscope - CEA"/>
        </authorList>
    </citation>
    <scope>NUCLEOTIDE SEQUENCE</scope>
    <source>
        <strain evidence="2">CBS 1993</strain>
    </source>
</reference>
<dbReference type="GeneID" id="34521523"/>
<dbReference type="PANTHER" id="PTHR47803:SF1">
    <property type="entry name" value="TRNA-SPECIFIC ADENOSINE DEAMINASE 1"/>
    <property type="match status" value="1"/>
</dbReference>
<dbReference type="RefSeq" id="XP_022460135.1">
    <property type="nucleotide sequence ID" value="XM_022600828.1"/>
</dbReference>
<sequence length="380" mass="42717">MTSLADQIAARVAGLFLKGTGDDRTRRKFRSAHPKKGEWTIVAAVVAVNEETPADLRVLSIGTGMKVMPDAKIKEKSHGRMVHDCHAEILALRAFNGWLIEECKDLSEDNPMLERTDQGISLRREWKFALYVSELPCGDCSMSNVVHDMEQKGEDTTPWTNYDTEGIHSADSRGRGGFSQLGMVRTKPGRPDSPLSLSKSCSDKISVRQFDGGLLNCISSLLVLPEGFHIKYLVVPRAEARRNSDDLHRCFHTRFGEVPTWFRPIEIVSTDVNFPFSRRDGDIVIDKDPSHLSLVYCCHFCDVLVQGVKDGTAKKGSRPVEKRDQSFVSRASLSELVKPVIDARGSYVNTFKNSERKLRKEELQKTLGHWTKTYDDDFAL</sequence>
<dbReference type="OrthoDB" id="10268011at2759"/>